<dbReference type="PROSITE" id="PS51904">
    <property type="entry name" value="GLYCOSYL_HYDROL_F25_2"/>
    <property type="match status" value="1"/>
</dbReference>
<dbReference type="EMBL" id="QRNJ01000031">
    <property type="protein sequence ID" value="RHK38761.1"/>
    <property type="molecule type" value="Genomic_DNA"/>
</dbReference>
<dbReference type="GO" id="GO:0016998">
    <property type="term" value="P:cell wall macromolecule catabolic process"/>
    <property type="evidence" value="ECO:0007669"/>
    <property type="project" value="InterPro"/>
</dbReference>
<reference evidence="3 4" key="1">
    <citation type="submission" date="2018-08" db="EMBL/GenBank/DDBJ databases">
        <title>A genome reference for cultivated species of the human gut microbiota.</title>
        <authorList>
            <person name="Zou Y."/>
            <person name="Xue W."/>
            <person name="Luo G."/>
        </authorList>
    </citation>
    <scope>NUCLEOTIDE SEQUENCE [LARGE SCALE GENOMIC DNA]</scope>
    <source>
        <strain evidence="3 4">AF45-14BH</strain>
    </source>
</reference>
<proteinExistence type="inferred from homology"/>
<dbReference type="InterPro" id="IPR017853">
    <property type="entry name" value="GH"/>
</dbReference>
<evidence type="ECO:0000259" key="2">
    <source>
        <dbReference type="SMART" id="SM01095"/>
    </source>
</evidence>
<organism evidence="3 4">
    <name type="scientific">Anaerobutyricum hallii</name>
    <dbReference type="NCBI Taxonomy" id="39488"/>
    <lineage>
        <taxon>Bacteria</taxon>
        <taxon>Bacillati</taxon>
        <taxon>Bacillota</taxon>
        <taxon>Clostridia</taxon>
        <taxon>Lachnospirales</taxon>
        <taxon>Lachnospiraceae</taxon>
        <taxon>Anaerobutyricum</taxon>
    </lineage>
</organism>
<dbReference type="Proteomes" id="UP000283497">
    <property type="component" value="Unassembled WGS sequence"/>
</dbReference>
<evidence type="ECO:0000313" key="4">
    <source>
        <dbReference type="Proteomes" id="UP000283497"/>
    </source>
</evidence>
<evidence type="ECO:0000256" key="1">
    <source>
        <dbReference type="ARBA" id="ARBA00010646"/>
    </source>
</evidence>
<comment type="caution">
    <text evidence="3">The sequence shown here is derived from an EMBL/GenBank/DDBJ whole genome shotgun (WGS) entry which is preliminary data.</text>
</comment>
<dbReference type="InterPro" id="IPR013168">
    <property type="entry name" value="Cpl_7_lyso_C"/>
</dbReference>
<accession>A0A415G6T2</accession>
<dbReference type="Pfam" id="PF08230">
    <property type="entry name" value="CW_7"/>
    <property type="match status" value="1"/>
</dbReference>
<dbReference type="AlphaFoldDB" id="A0A415G6T2"/>
<dbReference type="SMART" id="SM01095">
    <property type="entry name" value="Cpl-7"/>
    <property type="match status" value="1"/>
</dbReference>
<sequence>MSKKYYPDISHYEPVRNWNEVKEKCPFLISKATEGTNYVDSTLKSFIKNCEDRKIPYWLYAYLDKGSELAQAKFLVRTCKKLVGKYFVGYVLDVEAGNEAGNVRDALKYLEGLKYKVMLYHMYADYASYKTVVAGRGKNTAWWEARYGRNDGVYSAKYPCHRGVELHQFTDAGTCPGIGKSLDLNRITGQGKNEEWFMTPSDMKSNTAIAKEVIAGKWSNGIERKRRLEAAGYNYAAIQKIVNKLLE</sequence>
<dbReference type="SUPFAM" id="SSF51445">
    <property type="entry name" value="(Trans)glycosidases"/>
    <property type="match status" value="1"/>
</dbReference>
<dbReference type="Pfam" id="PF01183">
    <property type="entry name" value="Glyco_hydro_25"/>
    <property type="match status" value="1"/>
</dbReference>
<dbReference type="PANTHER" id="PTHR34135">
    <property type="entry name" value="LYSOZYME"/>
    <property type="match status" value="1"/>
</dbReference>
<evidence type="ECO:0000313" key="3">
    <source>
        <dbReference type="EMBL" id="RHK38761.1"/>
    </source>
</evidence>
<dbReference type="GO" id="GO:0003796">
    <property type="term" value="F:lysozyme activity"/>
    <property type="evidence" value="ECO:0007669"/>
    <property type="project" value="InterPro"/>
</dbReference>
<dbReference type="PANTHER" id="PTHR34135:SF2">
    <property type="entry name" value="LYSOZYME"/>
    <property type="match status" value="1"/>
</dbReference>
<dbReference type="GO" id="GO:0009253">
    <property type="term" value="P:peptidoglycan catabolic process"/>
    <property type="evidence" value="ECO:0007669"/>
    <property type="project" value="InterPro"/>
</dbReference>
<gene>
    <name evidence="3" type="ORF">DW068_08750</name>
</gene>
<feature type="domain" description="Cpl-7 lysozyme C-terminal" evidence="2">
    <location>
        <begin position="208"/>
        <end position="247"/>
    </location>
</feature>
<dbReference type="RefSeq" id="WP_118314596.1">
    <property type="nucleotide sequence ID" value="NZ_CALLAX010000079.1"/>
</dbReference>
<name>A0A415G6T2_9FIRM</name>
<dbReference type="GO" id="GO:0016052">
    <property type="term" value="P:carbohydrate catabolic process"/>
    <property type="evidence" value="ECO:0007669"/>
    <property type="project" value="TreeGrafter"/>
</dbReference>
<dbReference type="InterPro" id="IPR002053">
    <property type="entry name" value="Glyco_hydro_25"/>
</dbReference>
<dbReference type="Gene3D" id="3.20.20.80">
    <property type="entry name" value="Glycosidases"/>
    <property type="match status" value="1"/>
</dbReference>
<protein>
    <recommendedName>
        <fullName evidence="2">Cpl-7 lysozyme C-terminal domain-containing protein</fullName>
    </recommendedName>
</protein>
<comment type="similarity">
    <text evidence="1">Belongs to the glycosyl hydrolase 25 family.</text>
</comment>